<dbReference type="InterPro" id="IPR002871">
    <property type="entry name" value="NIF_FeS_clus_asmbl_NifU_N"/>
</dbReference>
<dbReference type="PANTHER" id="PTHR10093">
    <property type="entry name" value="IRON-SULFUR CLUSTER ASSEMBLY ENZYME NIFU HOMOLOG"/>
    <property type="match status" value="1"/>
</dbReference>
<evidence type="ECO:0000313" key="3">
    <source>
        <dbReference type="Proteomes" id="UP000278804"/>
    </source>
</evidence>
<dbReference type="GO" id="GO:0051536">
    <property type="term" value="F:iron-sulfur cluster binding"/>
    <property type="evidence" value="ECO:0007669"/>
    <property type="project" value="InterPro"/>
</dbReference>
<protein>
    <submittedName>
        <fullName evidence="2">SUF system NifU family Fe-S cluster assembly protein</fullName>
    </submittedName>
</protein>
<dbReference type="Pfam" id="PF01592">
    <property type="entry name" value="NifU_N"/>
    <property type="match status" value="1"/>
</dbReference>
<dbReference type="SUPFAM" id="SSF82649">
    <property type="entry name" value="SufE/NifU"/>
    <property type="match status" value="1"/>
</dbReference>
<proteinExistence type="predicted"/>
<evidence type="ECO:0000259" key="1">
    <source>
        <dbReference type="Pfam" id="PF01592"/>
    </source>
</evidence>
<dbReference type="NCBIfam" id="TIGR01994">
    <property type="entry name" value="SUF_scaf_2"/>
    <property type="match status" value="1"/>
</dbReference>
<keyword evidence="3" id="KW-1185">Reference proteome</keyword>
<dbReference type="CDD" id="cd06664">
    <property type="entry name" value="IscU_like"/>
    <property type="match status" value="1"/>
</dbReference>
<dbReference type="KEGG" id="eri:EEI45_07310"/>
<organism evidence="2 3">
    <name type="scientific">Erysipelothrix piscisicarius</name>
    <dbReference type="NCBI Taxonomy" id="2485784"/>
    <lineage>
        <taxon>Bacteria</taxon>
        <taxon>Bacillati</taxon>
        <taxon>Bacillota</taxon>
        <taxon>Erysipelotrichia</taxon>
        <taxon>Erysipelotrichales</taxon>
        <taxon>Erysipelotrichaceae</taxon>
        <taxon>Erysipelothrix</taxon>
    </lineage>
</organism>
<gene>
    <name evidence="2" type="ORF">EEI45_07310</name>
</gene>
<dbReference type="GO" id="GO:0016226">
    <property type="term" value="P:iron-sulfur cluster assembly"/>
    <property type="evidence" value="ECO:0007669"/>
    <property type="project" value="InterPro"/>
</dbReference>
<dbReference type="AlphaFoldDB" id="A0A3S8RNN4"/>
<dbReference type="RefSeq" id="WP_125164722.1">
    <property type="nucleotide sequence ID" value="NZ_CP034234.1"/>
</dbReference>
<reference evidence="2 3" key="1">
    <citation type="journal article" date="2020" name="Int. J. Syst. Evol. Microbiol.">
        <title>Description of Erysipelothrix piscisicarius sp. nov., an emergent fish pathogen, and assessment of virulence using a tiger barb (Puntigrus tetrazona) infection model.</title>
        <authorList>
            <person name="Pomaranski E.K."/>
            <person name="Griffin M.J."/>
            <person name="Camus A.C."/>
            <person name="Armwood A.R."/>
            <person name="Shelley J."/>
            <person name="Waldbieser G.C."/>
            <person name="LaFrentz B.R."/>
            <person name="Garcia J.C."/>
            <person name="Yanong R."/>
            <person name="Soto E."/>
        </authorList>
    </citation>
    <scope>NUCLEOTIDE SEQUENCE [LARGE SCALE GENOMIC DNA]</scope>
    <source>
        <strain evidence="2 3">15TAL0474</strain>
    </source>
</reference>
<dbReference type="Proteomes" id="UP000278804">
    <property type="component" value="Chromosome"/>
</dbReference>
<feature type="domain" description="NIF system FeS cluster assembly NifU N-terminal" evidence="1">
    <location>
        <begin position="12"/>
        <end position="92"/>
    </location>
</feature>
<name>A0A3S8RNN4_9FIRM</name>
<accession>A0A3S8RNN4</accession>
<dbReference type="EMBL" id="CP034234">
    <property type="protein sequence ID" value="AZK44560.1"/>
    <property type="molecule type" value="Genomic_DNA"/>
</dbReference>
<evidence type="ECO:0000313" key="2">
    <source>
        <dbReference type="EMBL" id="AZK44560.1"/>
    </source>
</evidence>
<dbReference type="GO" id="GO:0005506">
    <property type="term" value="F:iron ion binding"/>
    <property type="evidence" value="ECO:0007669"/>
    <property type="project" value="InterPro"/>
</dbReference>
<sequence length="146" mass="16715">MNYFEDPRFLRQLIMDHYENPRNKRTDEAYTKKRVSTDSCIDDLTIQASIKNGVIEDVCFDGQACTIATSAASIMTELVKGKTLEEAEKIIAEYNRMIHLESFDEELLQEAVAFKNVGRQANRITCATLGWRGLTDIIEESRDKDE</sequence>
<dbReference type="Gene3D" id="3.90.1010.10">
    <property type="match status" value="1"/>
</dbReference>